<feature type="domain" description="PepSY" evidence="2">
    <location>
        <begin position="157"/>
        <end position="212"/>
    </location>
</feature>
<feature type="domain" description="PepSY" evidence="2">
    <location>
        <begin position="33"/>
        <end position="90"/>
    </location>
</feature>
<dbReference type="EMBL" id="JACWEZ010000005">
    <property type="protein sequence ID" value="MBD1223139.1"/>
    <property type="molecule type" value="Genomic_DNA"/>
</dbReference>
<evidence type="ECO:0000256" key="1">
    <source>
        <dbReference type="SAM" id="MobiDB-lite"/>
    </source>
</evidence>
<dbReference type="Proteomes" id="UP000621631">
    <property type="component" value="Unassembled WGS sequence"/>
</dbReference>
<proteinExistence type="predicted"/>
<name>A0ABR7VML3_VIRHA</name>
<sequence>MKSKIAVVAGALTGAAFLGLGIYHSDASQTEPKISTDDIKTMVADQYPGTITDIELEKNFDKIFYEVEVENENREYDLKLDANTGEVLKIREKDTSDKESVSEKKTEASDGDKEKQESTKEQQHAQENKQAHDSKEQKNDDKQPVEKEKNKQPNGLIGMKKAEKIALDAFAGTIVSMELDEDDDRMIYEIEIENGEDEADVDIDAYTGEVLGLSIDRDN</sequence>
<keyword evidence="4" id="KW-1185">Reference proteome</keyword>
<dbReference type="InterPro" id="IPR025711">
    <property type="entry name" value="PepSY"/>
</dbReference>
<dbReference type="Pfam" id="PF03413">
    <property type="entry name" value="PepSY"/>
    <property type="match status" value="2"/>
</dbReference>
<evidence type="ECO:0000313" key="4">
    <source>
        <dbReference type="Proteomes" id="UP000621631"/>
    </source>
</evidence>
<dbReference type="Gene3D" id="3.10.450.40">
    <property type="match status" value="2"/>
</dbReference>
<gene>
    <name evidence="3" type="ORF">IC602_11030</name>
</gene>
<accession>A0ABR7VML3</accession>
<feature type="region of interest" description="Disordered" evidence="1">
    <location>
        <begin position="91"/>
        <end position="157"/>
    </location>
</feature>
<reference evidence="3 4" key="1">
    <citation type="submission" date="2020-09" db="EMBL/GenBank/DDBJ databases">
        <title>Draft Genome Sequences of Oil-Oxidizing Bacteria Halomonas titanicae, Marinobacter lutaoensis, and Virgibacillus halodenitrificans Isolated from Highly Saline Environments.</title>
        <authorList>
            <person name="Grouzdev D.S."/>
            <person name="Sokolova D.S."/>
            <person name="Semenova E.M."/>
            <person name="Borzenkov I.A."/>
            <person name="Bidzhieva S.K."/>
            <person name="Poltaraus A.B."/>
            <person name="Nazina T.N."/>
        </authorList>
    </citation>
    <scope>NUCLEOTIDE SEQUENCE [LARGE SCALE GENOMIC DNA]</scope>
    <source>
        <strain evidence="3 4">VKM B-3472D</strain>
    </source>
</reference>
<protein>
    <submittedName>
        <fullName evidence="3">PepSY domain-containing protein</fullName>
    </submittedName>
</protein>
<evidence type="ECO:0000259" key="2">
    <source>
        <dbReference type="Pfam" id="PF03413"/>
    </source>
</evidence>
<organism evidence="3 4">
    <name type="scientific">Virgibacillus halodenitrificans</name>
    <name type="common">Bacillus halodenitrificans</name>
    <dbReference type="NCBI Taxonomy" id="1482"/>
    <lineage>
        <taxon>Bacteria</taxon>
        <taxon>Bacillati</taxon>
        <taxon>Bacillota</taxon>
        <taxon>Bacilli</taxon>
        <taxon>Bacillales</taxon>
        <taxon>Bacillaceae</taxon>
        <taxon>Virgibacillus</taxon>
    </lineage>
</organism>
<comment type="caution">
    <text evidence="3">The sequence shown here is derived from an EMBL/GenBank/DDBJ whole genome shotgun (WGS) entry which is preliminary data.</text>
</comment>
<evidence type="ECO:0000313" key="3">
    <source>
        <dbReference type="EMBL" id="MBD1223139.1"/>
    </source>
</evidence>
<feature type="compositionally biased region" description="Basic and acidic residues" evidence="1">
    <location>
        <begin position="91"/>
        <end position="151"/>
    </location>
</feature>
<dbReference type="RefSeq" id="WP_189778257.1">
    <property type="nucleotide sequence ID" value="NZ_CP090006.1"/>
</dbReference>